<protein>
    <submittedName>
        <fullName evidence="1">Uncharacterized protein</fullName>
    </submittedName>
</protein>
<accession>A0ABS8TJP0</accession>
<gene>
    <name evidence="1" type="ORF">HAX54_011375</name>
</gene>
<proteinExistence type="predicted"/>
<comment type="caution">
    <text evidence="1">The sequence shown here is derived from an EMBL/GenBank/DDBJ whole genome shotgun (WGS) entry which is preliminary data.</text>
</comment>
<dbReference type="EMBL" id="JACEIK010001643">
    <property type="protein sequence ID" value="MCD7471091.1"/>
    <property type="molecule type" value="Genomic_DNA"/>
</dbReference>
<organism evidence="1 2">
    <name type="scientific">Datura stramonium</name>
    <name type="common">Jimsonweed</name>
    <name type="synonym">Common thornapple</name>
    <dbReference type="NCBI Taxonomy" id="4076"/>
    <lineage>
        <taxon>Eukaryota</taxon>
        <taxon>Viridiplantae</taxon>
        <taxon>Streptophyta</taxon>
        <taxon>Embryophyta</taxon>
        <taxon>Tracheophyta</taxon>
        <taxon>Spermatophyta</taxon>
        <taxon>Magnoliopsida</taxon>
        <taxon>eudicotyledons</taxon>
        <taxon>Gunneridae</taxon>
        <taxon>Pentapetalae</taxon>
        <taxon>asterids</taxon>
        <taxon>lamiids</taxon>
        <taxon>Solanales</taxon>
        <taxon>Solanaceae</taxon>
        <taxon>Solanoideae</taxon>
        <taxon>Datureae</taxon>
        <taxon>Datura</taxon>
    </lineage>
</organism>
<keyword evidence="2" id="KW-1185">Reference proteome</keyword>
<evidence type="ECO:0000313" key="1">
    <source>
        <dbReference type="EMBL" id="MCD7471091.1"/>
    </source>
</evidence>
<dbReference type="Proteomes" id="UP000823775">
    <property type="component" value="Unassembled WGS sequence"/>
</dbReference>
<name>A0ABS8TJP0_DATST</name>
<reference evidence="1 2" key="1">
    <citation type="journal article" date="2021" name="BMC Genomics">
        <title>Datura genome reveals duplications of psychoactive alkaloid biosynthetic genes and high mutation rate following tissue culture.</title>
        <authorList>
            <person name="Rajewski A."/>
            <person name="Carter-House D."/>
            <person name="Stajich J."/>
            <person name="Litt A."/>
        </authorList>
    </citation>
    <scope>NUCLEOTIDE SEQUENCE [LARGE SCALE GENOMIC DNA]</scope>
    <source>
        <strain evidence="1">AR-01</strain>
    </source>
</reference>
<evidence type="ECO:0000313" key="2">
    <source>
        <dbReference type="Proteomes" id="UP000823775"/>
    </source>
</evidence>
<sequence length="104" mass="12030">LSFRRRWFAVLVEKKKPTGGAMLEMKKMKGESLVRCGWSGCSPENEEKGRVSMAAVRSWESEKNIGFGFWGDEGQCENRGFSSTQTRENRFRQWVKRKAKLTYG</sequence>
<feature type="non-terminal residue" evidence="1">
    <location>
        <position position="1"/>
    </location>
</feature>
<feature type="non-terminal residue" evidence="1">
    <location>
        <position position="104"/>
    </location>
</feature>